<accession>A0ABP6WTI9</accession>
<gene>
    <name evidence="8" type="ORF">GCM10022395_02410</name>
</gene>
<dbReference type="Proteomes" id="UP001500954">
    <property type="component" value="Unassembled WGS sequence"/>
</dbReference>
<name>A0ABP6WTI9_9FLAO</name>
<protein>
    <submittedName>
        <fullName evidence="8">RagB/SusD family nutrient uptake outer membrane protein</fullName>
    </submittedName>
</protein>
<evidence type="ECO:0000256" key="1">
    <source>
        <dbReference type="ARBA" id="ARBA00004442"/>
    </source>
</evidence>
<dbReference type="EMBL" id="BAABCY010000009">
    <property type="protein sequence ID" value="GAA3554421.1"/>
    <property type="molecule type" value="Genomic_DNA"/>
</dbReference>
<dbReference type="Gene3D" id="1.25.40.390">
    <property type="match status" value="1"/>
</dbReference>
<reference evidence="9" key="1">
    <citation type="journal article" date="2019" name="Int. J. Syst. Evol. Microbiol.">
        <title>The Global Catalogue of Microorganisms (GCM) 10K type strain sequencing project: providing services to taxonomists for standard genome sequencing and annotation.</title>
        <authorList>
            <consortium name="The Broad Institute Genomics Platform"/>
            <consortium name="The Broad Institute Genome Sequencing Center for Infectious Disease"/>
            <person name="Wu L."/>
            <person name="Ma J."/>
        </authorList>
    </citation>
    <scope>NUCLEOTIDE SEQUENCE [LARGE SCALE GENOMIC DNA]</scope>
    <source>
        <strain evidence="9">JCM 17111</strain>
    </source>
</reference>
<comment type="subcellular location">
    <subcellularLocation>
        <location evidence="1">Cell outer membrane</location>
    </subcellularLocation>
</comment>
<feature type="domain" description="SusD-like N-terminal" evidence="7">
    <location>
        <begin position="83"/>
        <end position="212"/>
    </location>
</feature>
<proteinExistence type="inferred from homology"/>
<evidence type="ECO:0000259" key="7">
    <source>
        <dbReference type="Pfam" id="PF14322"/>
    </source>
</evidence>
<comment type="caution">
    <text evidence="8">The sequence shown here is derived from an EMBL/GenBank/DDBJ whole genome shotgun (WGS) entry which is preliminary data.</text>
</comment>
<evidence type="ECO:0000313" key="8">
    <source>
        <dbReference type="EMBL" id="GAA3554421.1"/>
    </source>
</evidence>
<evidence type="ECO:0000256" key="2">
    <source>
        <dbReference type="ARBA" id="ARBA00006275"/>
    </source>
</evidence>
<dbReference type="Pfam" id="PF07980">
    <property type="entry name" value="SusD_RagB"/>
    <property type="match status" value="1"/>
</dbReference>
<feature type="domain" description="RagB/SusD" evidence="6">
    <location>
        <begin position="382"/>
        <end position="534"/>
    </location>
</feature>
<dbReference type="InterPro" id="IPR033985">
    <property type="entry name" value="SusD-like_N"/>
</dbReference>
<evidence type="ECO:0000259" key="6">
    <source>
        <dbReference type="Pfam" id="PF07980"/>
    </source>
</evidence>
<sequence length="534" mass="60996">MIAASLFILTSCESEDKFLEENPSDFLTTENAYLNKAQFELAIAGMHDQMQEFFNSSDGDVDTWMLGLGTDVCFWPMDDSRIYNDWTLVNEFHWYSGQWYDRQYKIINLANNVIDNAKNEEVKWNSDEEKNAIVAEARFFRAFAYRNLVNIFGGVPLVKESITSAKLDFVRATKEACNQFAKEDLEFASSHLPITASQPGRVVRAAADHLLSEINISLNDYDGAIAAASRVINGTDGNYKLMNARFGSRMNETDKGKDVYWDLFRMGNQNYDTGNTESIWTTQYEFNTPGGVPRYSRTLIERTMWPRHWLFAKAGYNGVAVDSTGRGVSFVRPTDYSNYTIWKNSGNDIRNKEINIKRKFYFADDVPPYSKGDVIPKSFLTAREDTLQYIYPAWAKFGTDKHLDNGRPGFYIRDFYVMRLSETYLLRAEAYLGKGELQKAADDINIVRARAQAPLIGAADVTLDYILDERARELFGEEFRQLTLGRLGLRVQRTQQYGYPPAALSITARNDLFPIPQTVIDRNTEAVIEQNPGY</sequence>
<dbReference type="Pfam" id="PF14322">
    <property type="entry name" value="SusD-like_3"/>
    <property type="match status" value="1"/>
</dbReference>
<evidence type="ECO:0000256" key="3">
    <source>
        <dbReference type="ARBA" id="ARBA00022729"/>
    </source>
</evidence>
<keyword evidence="4" id="KW-0472">Membrane</keyword>
<keyword evidence="9" id="KW-1185">Reference proteome</keyword>
<evidence type="ECO:0000256" key="5">
    <source>
        <dbReference type="ARBA" id="ARBA00023237"/>
    </source>
</evidence>
<evidence type="ECO:0000313" key="9">
    <source>
        <dbReference type="Proteomes" id="UP001500954"/>
    </source>
</evidence>
<keyword evidence="5" id="KW-0998">Cell outer membrane</keyword>
<keyword evidence="3" id="KW-0732">Signal</keyword>
<dbReference type="InterPro" id="IPR011990">
    <property type="entry name" value="TPR-like_helical_dom_sf"/>
</dbReference>
<dbReference type="SUPFAM" id="SSF48452">
    <property type="entry name" value="TPR-like"/>
    <property type="match status" value="1"/>
</dbReference>
<comment type="similarity">
    <text evidence="2">Belongs to the SusD family.</text>
</comment>
<evidence type="ECO:0000256" key="4">
    <source>
        <dbReference type="ARBA" id="ARBA00023136"/>
    </source>
</evidence>
<organism evidence="8 9">
    <name type="scientific">Snuella lapsa</name>
    <dbReference type="NCBI Taxonomy" id="870481"/>
    <lineage>
        <taxon>Bacteria</taxon>
        <taxon>Pseudomonadati</taxon>
        <taxon>Bacteroidota</taxon>
        <taxon>Flavobacteriia</taxon>
        <taxon>Flavobacteriales</taxon>
        <taxon>Flavobacteriaceae</taxon>
        <taxon>Snuella</taxon>
    </lineage>
</organism>
<dbReference type="InterPro" id="IPR012944">
    <property type="entry name" value="SusD_RagB_dom"/>
</dbReference>